<feature type="transmembrane region" description="Helical" evidence="1">
    <location>
        <begin position="31"/>
        <end position="49"/>
    </location>
</feature>
<keyword evidence="1" id="KW-0812">Transmembrane</keyword>
<dbReference type="EMBL" id="RBKT01000001">
    <property type="protein sequence ID" value="RKR87798.1"/>
    <property type="molecule type" value="Genomic_DNA"/>
</dbReference>
<evidence type="ECO:0000313" key="2">
    <source>
        <dbReference type="EMBL" id="RKR87798.1"/>
    </source>
</evidence>
<dbReference type="Proteomes" id="UP000277671">
    <property type="component" value="Unassembled WGS sequence"/>
</dbReference>
<name>A0A495JGV7_9ACTN</name>
<comment type="caution">
    <text evidence="2">The sequence shown here is derived from an EMBL/GenBank/DDBJ whole genome shotgun (WGS) entry which is preliminary data.</text>
</comment>
<gene>
    <name evidence="2" type="ORF">BDK92_2097</name>
</gene>
<organism evidence="2 3">
    <name type="scientific">Micromonospora pisi</name>
    <dbReference type="NCBI Taxonomy" id="589240"/>
    <lineage>
        <taxon>Bacteria</taxon>
        <taxon>Bacillati</taxon>
        <taxon>Actinomycetota</taxon>
        <taxon>Actinomycetes</taxon>
        <taxon>Micromonosporales</taxon>
        <taxon>Micromonosporaceae</taxon>
        <taxon>Micromonospora</taxon>
    </lineage>
</organism>
<sequence length="130" mass="14263">MSHQSTAPEQEPKRSAASWFRGLRPVSKFRVVLLAVAILVAPFAIYLGLDEPSQANVGECMAGQSVNDLRTVECTDPAATWRVLDRLDDKTETDYDNGACGAHPDTAASFYQDGRRFRKGFILCLGAVKE</sequence>
<proteinExistence type="predicted"/>
<evidence type="ECO:0000256" key="1">
    <source>
        <dbReference type="SAM" id="Phobius"/>
    </source>
</evidence>
<keyword evidence="1" id="KW-0472">Membrane</keyword>
<accession>A0A495JGV7</accession>
<reference evidence="2 3" key="1">
    <citation type="submission" date="2018-10" db="EMBL/GenBank/DDBJ databases">
        <title>Sequencing the genomes of 1000 actinobacteria strains.</title>
        <authorList>
            <person name="Klenk H.-P."/>
        </authorList>
    </citation>
    <scope>NUCLEOTIDE SEQUENCE [LARGE SCALE GENOMIC DNA]</scope>
    <source>
        <strain evidence="2 3">DSM 45175</strain>
    </source>
</reference>
<keyword evidence="3" id="KW-1185">Reference proteome</keyword>
<dbReference type="AlphaFoldDB" id="A0A495JGV7"/>
<evidence type="ECO:0000313" key="3">
    <source>
        <dbReference type="Proteomes" id="UP000277671"/>
    </source>
</evidence>
<keyword evidence="1" id="KW-1133">Transmembrane helix</keyword>
<protein>
    <submittedName>
        <fullName evidence="2">Uncharacterized protein</fullName>
    </submittedName>
</protein>